<dbReference type="AlphaFoldDB" id="A0A5N5TIU9"/>
<dbReference type="GO" id="GO:0016020">
    <property type="term" value="C:membrane"/>
    <property type="evidence" value="ECO:0007669"/>
    <property type="project" value="UniProtKB-SubCell"/>
</dbReference>
<feature type="transmembrane region" description="Helical" evidence="7">
    <location>
        <begin position="266"/>
        <end position="286"/>
    </location>
</feature>
<feature type="transmembrane region" description="Helical" evidence="7">
    <location>
        <begin position="128"/>
        <end position="147"/>
    </location>
</feature>
<dbReference type="PROSITE" id="PS50850">
    <property type="entry name" value="MFS"/>
    <property type="match status" value="1"/>
</dbReference>
<dbReference type="OrthoDB" id="2985014at2759"/>
<evidence type="ECO:0000256" key="3">
    <source>
        <dbReference type="ARBA" id="ARBA00022692"/>
    </source>
</evidence>
<evidence type="ECO:0000313" key="9">
    <source>
        <dbReference type="EMBL" id="KAB7505040.1"/>
    </source>
</evidence>
<dbReference type="GO" id="GO:0015293">
    <property type="term" value="F:symporter activity"/>
    <property type="evidence" value="ECO:0007669"/>
    <property type="project" value="UniProtKB-KW"/>
</dbReference>
<evidence type="ECO:0000256" key="6">
    <source>
        <dbReference type="ARBA" id="ARBA00023136"/>
    </source>
</evidence>
<feature type="transmembrane region" description="Helical" evidence="7">
    <location>
        <begin position="71"/>
        <end position="89"/>
    </location>
</feature>
<proteinExistence type="predicted"/>
<dbReference type="SUPFAM" id="SSF103473">
    <property type="entry name" value="MFS general substrate transporter"/>
    <property type="match status" value="1"/>
</dbReference>
<feature type="transmembrane region" description="Helical" evidence="7">
    <location>
        <begin position="234"/>
        <end position="254"/>
    </location>
</feature>
<reference evidence="9 10" key="1">
    <citation type="journal article" date="2019" name="PLoS Biol.">
        <title>Sex chromosomes control vertical transmission of feminizing Wolbachia symbionts in an isopod.</title>
        <authorList>
            <person name="Becking T."/>
            <person name="Chebbi M.A."/>
            <person name="Giraud I."/>
            <person name="Moumen B."/>
            <person name="Laverre T."/>
            <person name="Caubet Y."/>
            <person name="Peccoud J."/>
            <person name="Gilbert C."/>
            <person name="Cordaux R."/>
        </authorList>
    </citation>
    <scope>NUCLEOTIDE SEQUENCE [LARGE SCALE GENOMIC DNA]</scope>
    <source>
        <strain evidence="9">ANa2</strain>
        <tissue evidence="9">Whole body excluding digestive tract and cuticle</tissue>
    </source>
</reference>
<dbReference type="InterPro" id="IPR050382">
    <property type="entry name" value="MFS_Na/Anion_cotransporter"/>
</dbReference>
<keyword evidence="3 7" id="KW-0812">Transmembrane</keyword>
<feature type="domain" description="Major facilitator superfamily (MFS) profile" evidence="8">
    <location>
        <begin position="1"/>
        <end position="357"/>
    </location>
</feature>
<dbReference type="PANTHER" id="PTHR11662:SF399">
    <property type="entry name" value="FI19708P1-RELATED"/>
    <property type="match status" value="1"/>
</dbReference>
<feature type="transmembrane region" description="Helical" evidence="7">
    <location>
        <begin position="95"/>
        <end position="116"/>
    </location>
</feature>
<protein>
    <submittedName>
        <fullName evidence="9">Putative inorganic phosphate cotransporter</fullName>
    </submittedName>
</protein>
<evidence type="ECO:0000313" key="10">
    <source>
        <dbReference type="Proteomes" id="UP000326759"/>
    </source>
</evidence>
<dbReference type="GO" id="GO:0006820">
    <property type="term" value="P:monoatomic anion transport"/>
    <property type="evidence" value="ECO:0007669"/>
    <property type="project" value="TreeGrafter"/>
</dbReference>
<organism evidence="9 10">
    <name type="scientific">Armadillidium nasatum</name>
    <dbReference type="NCBI Taxonomy" id="96803"/>
    <lineage>
        <taxon>Eukaryota</taxon>
        <taxon>Metazoa</taxon>
        <taxon>Ecdysozoa</taxon>
        <taxon>Arthropoda</taxon>
        <taxon>Crustacea</taxon>
        <taxon>Multicrustacea</taxon>
        <taxon>Malacostraca</taxon>
        <taxon>Eumalacostraca</taxon>
        <taxon>Peracarida</taxon>
        <taxon>Isopoda</taxon>
        <taxon>Oniscidea</taxon>
        <taxon>Crinocheta</taxon>
        <taxon>Armadillidiidae</taxon>
        <taxon>Armadillidium</taxon>
    </lineage>
</organism>
<dbReference type="Pfam" id="PF07690">
    <property type="entry name" value="MFS_1"/>
    <property type="match status" value="1"/>
</dbReference>
<dbReference type="FunFam" id="1.20.1250.20:FF:000003">
    <property type="entry name" value="Solute carrier family 17 member 3"/>
    <property type="match status" value="1"/>
</dbReference>
<gene>
    <name evidence="9" type="primary">Picot_9</name>
    <name evidence="9" type="ORF">Anas_10354</name>
</gene>
<dbReference type="InterPro" id="IPR020846">
    <property type="entry name" value="MFS_dom"/>
</dbReference>
<feature type="non-terminal residue" evidence="9">
    <location>
        <position position="1"/>
    </location>
</feature>
<keyword evidence="6 7" id="KW-0472">Membrane</keyword>
<comment type="subcellular location">
    <subcellularLocation>
        <location evidence="1">Membrane</location>
        <topology evidence="1">Multi-pass membrane protein</topology>
    </subcellularLocation>
</comment>
<evidence type="ECO:0000259" key="8">
    <source>
        <dbReference type="PROSITE" id="PS50850"/>
    </source>
</evidence>
<keyword evidence="4" id="KW-0769">Symport</keyword>
<keyword evidence="10" id="KW-1185">Reference proteome</keyword>
<evidence type="ECO:0000256" key="2">
    <source>
        <dbReference type="ARBA" id="ARBA00022448"/>
    </source>
</evidence>
<evidence type="ECO:0000256" key="5">
    <source>
        <dbReference type="ARBA" id="ARBA00022989"/>
    </source>
</evidence>
<feature type="transmembrane region" description="Helical" evidence="7">
    <location>
        <begin position="292"/>
        <end position="311"/>
    </location>
</feature>
<feature type="transmembrane region" description="Helical" evidence="7">
    <location>
        <begin position="323"/>
        <end position="345"/>
    </location>
</feature>
<sequence>NGDFTWDEFTQSLVLGSFFWGYIWLQVPGKQFKVLLDLVLNVTKILNSFPSPSPLLIIVGRLAEVIGPRRVYGCAILGSAILALFIPVASHSSPIAVMVVRFLMGVQAGTILAFLMSASIINSFGWEFVFYIQASITIIWAIAWFVLVTDKPEDFRWISESEKEYMKKTISPTKNEKSPPLPWKSILTSVPFLAIIIADLGNNWGFFTLVTDLPLYMKNMLRTNISNNAQFSGIPYLGMWIFSFLISIVADFLTRRRILNVTWVRKLATLIAHGGQGICLLCLSFVECNRSWTVTLLFISITLQGGVYAGWQINHIDIAPNFAGTLFGITNALASIPAWIAPIVVGTLTNKNHNYDR</sequence>
<dbReference type="Proteomes" id="UP000326759">
    <property type="component" value="Unassembled WGS sequence"/>
</dbReference>
<comment type="caution">
    <text evidence="9">The sequence shown here is derived from an EMBL/GenBank/DDBJ whole genome shotgun (WGS) entry which is preliminary data.</text>
</comment>
<dbReference type="InterPro" id="IPR011701">
    <property type="entry name" value="MFS"/>
</dbReference>
<dbReference type="InterPro" id="IPR036259">
    <property type="entry name" value="MFS_trans_sf"/>
</dbReference>
<evidence type="ECO:0000256" key="4">
    <source>
        <dbReference type="ARBA" id="ARBA00022847"/>
    </source>
</evidence>
<dbReference type="EMBL" id="SEYY01001928">
    <property type="protein sequence ID" value="KAB7505040.1"/>
    <property type="molecule type" value="Genomic_DNA"/>
</dbReference>
<accession>A0A5N5TIU9</accession>
<keyword evidence="5 7" id="KW-1133">Transmembrane helix</keyword>
<evidence type="ECO:0000256" key="1">
    <source>
        <dbReference type="ARBA" id="ARBA00004141"/>
    </source>
</evidence>
<keyword evidence="2" id="KW-0813">Transport</keyword>
<evidence type="ECO:0000256" key="7">
    <source>
        <dbReference type="SAM" id="Phobius"/>
    </source>
</evidence>
<dbReference type="Gene3D" id="1.20.1250.20">
    <property type="entry name" value="MFS general substrate transporter like domains"/>
    <property type="match status" value="3"/>
</dbReference>
<name>A0A5N5TIU9_9CRUS</name>
<dbReference type="PANTHER" id="PTHR11662">
    <property type="entry name" value="SOLUTE CARRIER FAMILY 17"/>
    <property type="match status" value="1"/>
</dbReference>